<dbReference type="STRING" id="93684.SAMN05421853_11371"/>
<comment type="cofactor">
    <cofactor evidence="1">
        <name>a divalent metal cation</name>
        <dbReference type="ChEBI" id="CHEBI:60240"/>
    </cofactor>
</comment>
<evidence type="ECO:0000256" key="3">
    <source>
        <dbReference type="ARBA" id="ARBA00022759"/>
    </source>
</evidence>
<dbReference type="PANTHER" id="PTHR30636">
    <property type="entry name" value="UPF0701 PROTEIN YICC"/>
    <property type="match status" value="1"/>
</dbReference>
<keyword evidence="3" id="KW-0255">Endonuclease</keyword>
<protein>
    <submittedName>
        <fullName evidence="8">TIGR00255 family protein</fullName>
    </submittedName>
</protein>
<dbReference type="PANTHER" id="PTHR30636:SF3">
    <property type="entry name" value="UPF0701 PROTEIN YICC"/>
    <property type="match status" value="1"/>
</dbReference>
<dbReference type="AlphaFoldDB" id="A0A1I5ZZL8"/>
<dbReference type="Pfam" id="PF08340">
    <property type="entry name" value="YicC-like_C"/>
    <property type="match status" value="1"/>
</dbReference>
<keyword evidence="2" id="KW-0540">Nuclease</keyword>
<keyword evidence="9" id="KW-1185">Reference proteome</keyword>
<gene>
    <name evidence="8" type="ORF">SAMN05421853_11371</name>
</gene>
<dbReference type="Pfam" id="PF03755">
    <property type="entry name" value="YicC-like_N"/>
    <property type="match status" value="1"/>
</dbReference>
<feature type="domain" description="Endoribonuclease YicC-like C-terminal" evidence="7">
    <location>
        <begin position="177"/>
        <end position="296"/>
    </location>
</feature>
<feature type="domain" description="Endoribonuclease YicC-like N-terminal" evidence="6">
    <location>
        <begin position="3"/>
        <end position="159"/>
    </location>
</feature>
<evidence type="ECO:0000313" key="9">
    <source>
        <dbReference type="Proteomes" id="UP000243106"/>
    </source>
</evidence>
<evidence type="ECO:0000259" key="6">
    <source>
        <dbReference type="Pfam" id="PF03755"/>
    </source>
</evidence>
<proteinExistence type="inferred from homology"/>
<reference evidence="9" key="1">
    <citation type="submission" date="2016-10" db="EMBL/GenBank/DDBJ databases">
        <authorList>
            <person name="Varghese N."/>
            <person name="Submissions S."/>
        </authorList>
    </citation>
    <scope>NUCLEOTIDE SEQUENCE [LARGE SCALE GENOMIC DNA]</scope>
    <source>
        <strain evidence="9">JCM 10271</strain>
    </source>
</reference>
<dbReference type="GO" id="GO:0004521">
    <property type="term" value="F:RNA endonuclease activity"/>
    <property type="evidence" value="ECO:0007669"/>
    <property type="project" value="InterPro"/>
</dbReference>
<dbReference type="InterPro" id="IPR013551">
    <property type="entry name" value="YicC-like_C"/>
</dbReference>
<evidence type="ECO:0000313" key="8">
    <source>
        <dbReference type="EMBL" id="SFQ61830.1"/>
    </source>
</evidence>
<organism evidence="8 9">
    <name type="scientific">Roseivivax halotolerans</name>
    <dbReference type="NCBI Taxonomy" id="93684"/>
    <lineage>
        <taxon>Bacteria</taxon>
        <taxon>Pseudomonadati</taxon>
        <taxon>Pseudomonadota</taxon>
        <taxon>Alphaproteobacteria</taxon>
        <taxon>Rhodobacterales</taxon>
        <taxon>Roseobacteraceae</taxon>
        <taxon>Roseivivax</taxon>
    </lineage>
</organism>
<dbReference type="EMBL" id="FOXV01000013">
    <property type="protein sequence ID" value="SFQ61830.1"/>
    <property type="molecule type" value="Genomic_DNA"/>
</dbReference>
<dbReference type="NCBIfam" id="TIGR00255">
    <property type="entry name" value="YicC/YloC family endoribonuclease"/>
    <property type="match status" value="1"/>
</dbReference>
<dbReference type="Proteomes" id="UP000243106">
    <property type="component" value="Unassembled WGS sequence"/>
</dbReference>
<evidence type="ECO:0000256" key="4">
    <source>
        <dbReference type="ARBA" id="ARBA00022801"/>
    </source>
</evidence>
<evidence type="ECO:0000259" key="7">
    <source>
        <dbReference type="Pfam" id="PF08340"/>
    </source>
</evidence>
<evidence type="ECO:0000256" key="2">
    <source>
        <dbReference type="ARBA" id="ARBA00022722"/>
    </source>
</evidence>
<dbReference type="InterPro" id="IPR005229">
    <property type="entry name" value="YicC/YloC-like"/>
</dbReference>
<evidence type="ECO:0000256" key="1">
    <source>
        <dbReference type="ARBA" id="ARBA00001968"/>
    </source>
</evidence>
<name>A0A1I5ZZL8_9RHOB</name>
<comment type="similarity">
    <text evidence="5">Belongs to the YicC/YloC family.</text>
</comment>
<accession>A0A1I5ZZL8</accession>
<dbReference type="GO" id="GO:0016787">
    <property type="term" value="F:hydrolase activity"/>
    <property type="evidence" value="ECO:0007669"/>
    <property type="project" value="UniProtKB-KW"/>
</dbReference>
<evidence type="ECO:0000256" key="5">
    <source>
        <dbReference type="ARBA" id="ARBA00035648"/>
    </source>
</evidence>
<sequence length="296" mass="31826">MRQSMTGFASADGAGEGLSWSWDMRGVNGKGLDLRFRVPDWISGLEASLRSAAQARLARGSISVSLKVTAEDTGARMAINETALSDVLAAVARIEAAAQAEGVSLTTPSAAELLSVRGIMEEVQSAPDLEALRARLVHEFDALLTTFISARASEGQALGEVIERQLGAIEALVAEAETRADARREEQASRLRTQLSRVIQNTDGVDEARIAQELALIAVKSDITEEIDRLRAHVASARAMLAETGPIGRKLDFLCQEFNREANTLCSKAGSAPLTEVGLELKTLIDQMREQVQNVE</sequence>
<dbReference type="RefSeq" id="WP_093014517.1">
    <property type="nucleotide sequence ID" value="NZ_FOXV01000013.1"/>
</dbReference>
<keyword evidence="4" id="KW-0378">Hydrolase</keyword>
<dbReference type="InterPro" id="IPR013527">
    <property type="entry name" value="YicC-like_N"/>
</dbReference>